<accession>A0A4Y2QI84</accession>
<feature type="region of interest" description="Disordered" evidence="1">
    <location>
        <begin position="54"/>
        <end position="118"/>
    </location>
</feature>
<evidence type="ECO:0000256" key="1">
    <source>
        <dbReference type="SAM" id="MobiDB-lite"/>
    </source>
</evidence>
<keyword evidence="3" id="KW-1185">Reference proteome</keyword>
<evidence type="ECO:0000313" key="3">
    <source>
        <dbReference type="Proteomes" id="UP000499080"/>
    </source>
</evidence>
<name>A0A4Y2QI84_ARAVE</name>
<sequence length="118" mass="13363">MNFIWEQQTPTEGPGLLLYDIVRFRPDGTAFTMEPNKGWQPPPWTPPAWRHSAGRNLYAQGHPGDSDTLNAKPKEDPSLDPLSRPNPKWNTWPIDTRDQKMYHPSIGSPRTANTGDCP</sequence>
<feature type="compositionally biased region" description="Polar residues" evidence="1">
    <location>
        <begin position="108"/>
        <end position="118"/>
    </location>
</feature>
<gene>
    <name evidence="2" type="ORF">AVEN_125267_1</name>
</gene>
<evidence type="ECO:0000313" key="2">
    <source>
        <dbReference type="EMBL" id="GBN62976.1"/>
    </source>
</evidence>
<protein>
    <submittedName>
        <fullName evidence="2">Uncharacterized protein</fullName>
    </submittedName>
</protein>
<dbReference type="AlphaFoldDB" id="A0A4Y2QI84"/>
<reference evidence="2 3" key="1">
    <citation type="journal article" date="2019" name="Sci. Rep.">
        <title>Orb-weaving spider Araneus ventricosus genome elucidates the spidroin gene catalogue.</title>
        <authorList>
            <person name="Kono N."/>
            <person name="Nakamura H."/>
            <person name="Ohtoshi R."/>
            <person name="Moran D.A.P."/>
            <person name="Shinohara A."/>
            <person name="Yoshida Y."/>
            <person name="Fujiwara M."/>
            <person name="Mori M."/>
            <person name="Tomita M."/>
            <person name="Arakawa K."/>
        </authorList>
    </citation>
    <scope>NUCLEOTIDE SEQUENCE [LARGE SCALE GENOMIC DNA]</scope>
</reference>
<dbReference type="EMBL" id="BGPR01138806">
    <property type="protein sequence ID" value="GBN62976.1"/>
    <property type="molecule type" value="Genomic_DNA"/>
</dbReference>
<proteinExistence type="predicted"/>
<dbReference type="Proteomes" id="UP000499080">
    <property type="component" value="Unassembled WGS sequence"/>
</dbReference>
<organism evidence="2 3">
    <name type="scientific">Araneus ventricosus</name>
    <name type="common">Orbweaver spider</name>
    <name type="synonym">Epeira ventricosa</name>
    <dbReference type="NCBI Taxonomy" id="182803"/>
    <lineage>
        <taxon>Eukaryota</taxon>
        <taxon>Metazoa</taxon>
        <taxon>Ecdysozoa</taxon>
        <taxon>Arthropoda</taxon>
        <taxon>Chelicerata</taxon>
        <taxon>Arachnida</taxon>
        <taxon>Araneae</taxon>
        <taxon>Araneomorphae</taxon>
        <taxon>Entelegynae</taxon>
        <taxon>Araneoidea</taxon>
        <taxon>Araneidae</taxon>
        <taxon>Araneus</taxon>
    </lineage>
</organism>
<comment type="caution">
    <text evidence="2">The sequence shown here is derived from an EMBL/GenBank/DDBJ whole genome shotgun (WGS) entry which is preliminary data.</text>
</comment>